<evidence type="ECO:0000256" key="3">
    <source>
        <dbReference type="ARBA" id="ARBA00022729"/>
    </source>
</evidence>
<reference evidence="5" key="1">
    <citation type="submission" date="2022-09" db="EMBL/GenBank/DDBJ databases">
        <title>Comparative genomics and taxonomic characterization of three novel marine species of genus Reichenbachiella exhibiting antioxidant and polysaccharide degradation activities.</title>
        <authorList>
            <person name="Muhammad N."/>
            <person name="Lee Y.-J."/>
            <person name="Ko J."/>
            <person name="Kim S.-G."/>
        </authorList>
    </citation>
    <scope>NUCLEOTIDE SEQUENCE</scope>
    <source>
        <strain evidence="5">BKB1-1</strain>
    </source>
</reference>
<dbReference type="CDD" id="cd00063">
    <property type="entry name" value="FN3"/>
    <property type="match status" value="1"/>
</dbReference>
<keyword evidence="3" id="KW-0732">Signal</keyword>
<evidence type="ECO:0000259" key="4">
    <source>
        <dbReference type="PROSITE" id="PS50853"/>
    </source>
</evidence>
<feature type="domain" description="Fibronectin type-III" evidence="4">
    <location>
        <begin position="203"/>
        <end position="297"/>
    </location>
</feature>
<dbReference type="Pfam" id="PF18962">
    <property type="entry name" value="Por_Secre_tail"/>
    <property type="match status" value="1"/>
</dbReference>
<dbReference type="InterPro" id="IPR006626">
    <property type="entry name" value="PbH1"/>
</dbReference>
<dbReference type="Gene3D" id="2.60.40.10">
    <property type="entry name" value="Immunoglobulins"/>
    <property type="match status" value="1"/>
</dbReference>
<dbReference type="InterPro" id="IPR055372">
    <property type="entry name" value="CBM96"/>
</dbReference>
<gene>
    <name evidence="5" type="ORF">N6H18_07980</name>
</gene>
<organism evidence="5 6">
    <name type="scientific">Reichenbachiella agarivorans</name>
    <dbReference type="NCBI Taxonomy" id="2979464"/>
    <lineage>
        <taxon>Bacteria</taxon>
        <taxon>Pseudomonadati</taxon>
        <taxon>Bacteroidota</taxon>
        <taxon>Cytophagia</taxon>
        <taxon>Cytophagales</taxon>
        <taxon>Reichenbachiellaceae</taxon>
        <taxon>Reichenbachiella</taxon>
    </lineage>
</organism>
<dbReference type="NCBIfam" id="NF041518">
    <property type="entry name" value="choice_anch_Q"/>
    <property type="match status" value="1"/>
</dbReference>
<dbReference type="InterPro" id="IPR039448">
    <property type="entry name" value="Beta_helix"/>
</dbReference>
<evidence type="ECO:0000313" key="5">
    <source>
        <dbReference type="EMBL" id="UXP33882.1"/>
    </source>
</evidence>
<dbReference type="InterPro" id="IPR011050">
    <property type="entry name" value="Pectin_lyase_fold/virulence"/>
</dbReference>
<evidence type="ECO:0000256" key="2">
    <source>
        <dbReference type="ARBA" id="ARBA00022525"/>
    </source>
</evidence>
<dbReference type="SUPFAM" id="SSF49265">
    <property type="entry name" value="Fibronectin type III"/>
    <property type="match status" value="1"/>
</dbReference>
<protein>
    <submittedName>
        <fullName evidence="5">DNRLRE domain-containing protein</fullName>
    </submittedName>
</protein>
<accession>A0ABY6CTN1</accession>
<comment type="subcellular location">
    <subcellularLocation>
        <location evidence="1">Secreted</location>
    </subcellularLocation>
</comment>
<dbReference type="Pfam" id="PF13229">
    <property type="entry name" value="Beta_helix"/>
    <property type="match status" value="1"/>
</dbReference>
<dbReference type="Proteomes" id="UP001065174">
    <property type="component" value="Chromosome"/>
</dbReference>
<dbReference type="InterPro" id="IPR003961">
    <property type="entry name" value="FN3_dom"/>
</dbReference>
<dbReference type="InterPro" id="IPR059226">
    <property type="entry name" value="Choice_anch_Q_dom"/>
</dbReference>
<evidence type="ECO:0000256" key="1">
    <source>
        <dbReference type="ARBA" id="ARBA00004613"/>
    </source>
</evidence>
<dbReference type="PROSITE" id="PS50853">
    <property type="entry name" value="FN3"/>
    <property type="match status" value="1"/>
</dbReference>
<dbReference type="Pfam" id="PF24517">
    <property type="entry name" value="CBM96"/>
    <property type="match status" value="2"/>
</dbReference>
<sequence>MKPIFQAKVLIALIFLVIRPGYATEPTTYMSTANLMTRAVLDISNPVSLTAIDDAYVKGGANSSTNYGSASILEIKQGSIANYYRKSYVKFDLSSLTTADSAVVRLYTNSSGSVPIVVYKTSNSWDESTVTWDNAPALGTAIATTVIGSTNQYYDWDVSAYIQDNLGSTISFAFYDASASNTTVEFSSKEGANAPKLIVYCSPPVDPTSLTATVASSSAIDLSWSDNADNETGYKVERKAGAGAFAEIASLGANSTSYSDAGLSSLTYYTYRVSAYNVGGSSYSNEANETTLGTPITYTYDVSEDAFVKGGTNADTNYGSDSNLEVKQGSTANFFRKSFLKFDLSNQGLTTVSQATVRVYANSVSATTITAFELSDAWSEHTVTWNSAPSDGSSITSEALSTENVYYEFDVTAYVQSQISGDGVVSVSLWDASATNKIVNFNSNDAATNRPELVIETFTTTADPSGITGYFVDGINGNDANDGLTEATAWKTFTNVNATTFAANDTILLKAGNTWFEPFYPKGSGTSGNPIVLTSYGVGPLPIIDAQGAILSGFSSSASLILYNQEYWEITNVHVKNYAAHEGESPLLKNAIAITGNNAGTLHDINISNIEVSEVNGKLDTRTNGGIAYLIRGTDGTPVPTNFDGVKIENCYIHDVSNCGVFTDSRWDTRDQFTSFGQTTLDGSTNDWYPSYNIEVRNNRFERTGGNGMVLRVADGPLVEYNTFYMCGLYTTGNASYPFNCDNALWQYNEASHTVYNEGDADASGFDSDYYCKNTIIQYNYSHDNDYGSLLITSRGESARNFNVGTIVRYNVFENDGHHMIRVSGTPTNSHVYNNVFYVGEDLDGMEVLWHKNWGGYSDSTFYSNNIFYIEGSNSVYDFELSTNNFFDHNIFYGNHDSTEPTDANKITANPLFVNPGTGGFGFGTLDGYQLQSGSPAINAGANITGNGGFDFWGNTLSDSYTDIGAFEYDNPSARLFKVAVDEVVAHANQLNIYPNPLSHGVLTIDLKGYTDVNQVEIMISDLTGQMMYKTTIQNQSTIELDMHHLQRNSTYIVHVTSGQTVNYSKLLVR</sequence>
<keyword evidence="2" id="KW-0964">Secreted</keyword>
<dbReference type="SMART" id="SM00060">
    <property type="entry name" value="FN3"/>
    <property type="match status" value="1"/>
</dbReference>
<dbReference type="SUPFAM" id="SSF51126">
    <property type="entry name" value="Pectin lyase-like"/>
    <property type="match status" value="2"/>
</dbReference>
<dbReference type="InterPro" id="IPR012334">
    <property type="entry name" value="Pectin_lyas_fold"/>
</dbReference>
<dbReference type="RefSeq" id="WP_262311308.1">
    <property type="nucleotide sequence ID" value="NZ_CP106679.1"/>
</dbReference>
<dbReference type="Gene3D" id="2.160.20.10">
    <property type="entry name" value="Single-stranded right-handed beta-helix, Pectin lyase-like"/>
    <property type="match status" value="1"/>
</dbReference>
<dbReference type="InterPro" id="IPR026444">
    <property type="entry name" value="Secre_tail"/>
</dbReference>
<keyword evidence="6" id="KW-1185">Reference proteome</keyword>
<evidence type="ECO:0000313" key="6">
    <source>
        <dbReference type="Proteomes" id="UP001065174"/>
    </source>
</evidence>
<name>A0ABY6CTN1_9BACT</name>
<dbReference type="EMBL" id="CP106679">
    <property type="protein sequence ID" value="UXP33882.1"/>
    <property type="molecule type" value="Genomic_DNA"/>
</dbReference>
<dbReference type="SMART" id="SM00710">
    <property type="entry name" value="PbH1"/>
    <property type="match status" value="6"/>
</dbReference>
<dbReference type="NCBIfam" id="NF033679">
    <property type="entry name" value="DNRLRE_dom"/>
    <property type="match status" value="2"/>
</dbReference>
<dbReference type="Pfam" id="PF00041">
    <property type="entry name" value="fn3"/>
    <property type="match status" value="1"/>
</dbReference>
<dbReference type="InterPro" id="IPR013783">
    <property type="entry name" value="Ig-like_fold"/>
</dbReference>
<proteinExistence type="predicted"/>
<dbReference type="NCBIfam" id="TIGR04183">
    <property type="entry name" value="Por_Secre_tail"/>
    <property type="match status" value="1"/>
</dbReference>
<dbReference type="InterPro" id="IPR036116">
    <property type="entry name" value="FN3_sf"/>
</dbReference>